<dbReference type="Pfam" id="PF00805">
    <property type="entry name" value="Pentapeptide"/>
    <property type="match status" value="1"/>
</dbReference>
<accession>A0A7G6RHF7</accession>
<reference evidence="2" key="1">
    <citation type="journal article" date="2020" name="Mol. Plant Microbe">
        <title>Rhizobial microsymbionts of the narrowly endemic Oxytropis species growing in Kamchatka are characterized by significant genetic diversity and possess a set of genes that are associated with T3SS and T6SS secretion systems and can affect the development of symbiosis.</title>
        <authorList>
            <person name="Safronova V."/>
            <person name="Guro P."/>
            <person name="Sazanova A."/>
            <person name="Kuznetsova I."/>
            <person name="Belimov A."/>
            <person name="Yakubov V."/>
            <person name="Chirak E."/>
            <person name="Afonin A."/>
            <person name="Gogolev Y."/>
            <person name="Andronov E."/>
            <person name="Tikhonovich I."/>
        </authorList>
    </citation>
    <scope>NUCLEOTIDE SEQUENCE [LARGE SCALE GENOMIC DNA]</scope>
    <source>
        <strain evidence="2">RCAM0610</strain>
    </source>
</reference>
<protein>
    <submittedName>
        <fullName evidence="1">Pentapeptide repeat-containing protein</fullName>
    </submittedName>
</protein>
<dbReference type="InterPro" id="IPR001646">
    <property type="entry name" value="5peptide_repeat"/>
</dbReference>
<dbReference type="Proteomes" id="UP000515518">
    <property type="component" value="Chromosome"/>
</dbReference>
<dbReference type="Gene3D" id="2.160.20.80">
    <property type="entry name" value="E3 ubiquitin-protein ligase SopA"/>
    <property type="match status" value="1"/>
</dbReference>
<dbReference type="PANTHER" id="PTHR14136:SF17">
    <property type="entry name" value="BTB_POZ DOMAIN-CONTAINING PROTEIN KCTD9"/>
    <property type="match status" value="1"/>
</dbReference>
<organism evidence="1 2">
    <name type="scientific">Rhizobium leguminosarum bv. viciae</name>
    <dbReference type="NCBI Taxonomy" id="387"/>
    <lineage>
        <taxon>Bacteria</taxon>
        <taxon>Pseudomonadati</taxon>
        <taxon>Pseudomonadota</taxon>
        <taxon>Alphaproteobacteria</taxon>
        <taxon>Hyphomicrobiales</taxon>
        <taxon>Rhizobiaceae</taxon>
        <taxon>Rhizobium/Agrobacterium group</taxon>
        <taxon>Rhizobium</taxon>
    </lineage>
</organism>
<gene>
    <name evidence="1" type="ORF">HB770_02205</name>
</gene>
<dbReference type="EMBL" id="CP050549">
    <property type="protein sequence ID" value="QND41689.1"/>
    <property type="molecule type" value="Genomic_DNA"/>
</dbReference>
<dbReference type="PANTHER" id="PTHR14136">
    <property type="entry name" value="BTB_POZ DOMAIN-CONTAINING PROTEIN KCTD9"/>
    <property type="match status" value="1"/>
</dbReference>
<proteinExistence type="predicted"/>
<sequence>MSVQDSMPQRTLIVLGVDMSRDIKSKEILARYAAGERIFRDLDRGDGIYDFSHSDLRGAIFTGNHLFASFRWANLERADFSHCNVKTSDFSQANLASATFFGSAIDAAVFDGADLTGTIFEGASAFGYVFGKDELPPR</sequence>
<evidence type="ECO:0000313" key="1">
    <source>
        <dbReference type="EMBL" id="QND41689.1"/>
    </source>
</evidence>
<name>A0A7G6RHF7_RHILV</name>
<evidence type="ECO:0000313" key="2">
    <source>
        <dbReference type="Proteomes" id="UP000515518"/>
    </source>
</evidence>
<dbReference type="AlphaFoldDB" id="A0A7G6RHF7"/>
<dbReference type="SUPFAM" id="SSF141571">
    <property type="entry name" value="Pentapeptide repeat-like"/>
    <property type="match status" value="1"/>
</dbReference>
<dbReference type="InterPro" id="IPR051082">
    <property type="entry name" value="Pentapeptide-BTB/POZ_domain"/>
</dbReference>